<keyword evidence="3" id="KW-0808">Transferase</keyword>
<evidence type="ECO:0000259" key="5">
    <source>
        <dbReference type="PROSITE" id="PS52004"/>
    </source>
</evidence>
<dbReference type="InterPro" id="IPR013968">
    <property type="entry name" value="PKS_KR"/>
</dbReference>
<dbReference type="SMART" id="SM00825">
    <property type="entry name" value="PKS_KS"/>
    <property type="match status" value="1"/>
</dbReference>
<reference evidence="7" key="1">
    <citation type="journal article" date="2019" name="Int. J. Syst. Evol. Microbiol.">
        <title>The Global Catalogue of Microorganisms (GCM) 10K type strain sequencing project: providing services to taxonomists for standard genome sequencing and annotation.</title>
        <authorList>
            <consortium name="The Broad Institute Genomics Platform"/>
            <consortium name="The Broad Institute Genome Sequencing Center for Infectious Disease"/>
            <person name="Wu L."/>
            <person name="Ma J."/>
        </authorList>
    </citation>
    <scope>NUCLEOTIDE SEQUENCE [LARGE SCALE GENOMIC DNA]</scope>
    <source>
        <strain evidence="7">KCTC 42087</strain>
    </source>
</reference>
<dbReference type="SUPFAM" id="SSF47336">
    <property type="entry name" value="ACP-like"/>
    <property type="match status" value="1"/>
</dbReference>
<dbReference type="InterPro" id="IPR020806">
    <property type="entry name" value="PKS_PP-bd"/>
</dbReference>
<dbReference type="InterPro" id="IPR036736">
    <property type="entry name" value="ACP-like_sf"/>
</dbReference>
<feature type="domain" description="Ketosynthase family 3 (KS3)" evidence="5">
    <location>
        <begin position="760"/>
        <end position="1038"/>
    </location>
</feature>
<dbReference type="SUPFAM" id="SSF51735">
    <property type="entry name" value="NAD(P)-binding Rossmann-fold domains"/>
    <property type="match status" value="2"/>
</dbReference>
<evidence type="ECO:0000256" key="2">
    <source>
        <dbReference type="ARBA" id="ARBA00022553"/>
    </source>
</evidence>
<dbReference type="PROSITE" id="PS00606">
    <property type="entry name" value="KS3_1"/>
    <property type="match status" value="1"/>
</dbReference>
<dbReference type="PANTHER" id="PTHR43775:SF51">
    <property type="entry name" value="INACTIVE PHENOLPHTHIOCEROL SYNTHESIS POLYKETIDE SYNTHASE TYPE I PKS1-RELATED"/>
    <property type="match status" value="1"/>
</dbReference>
<dbReference type="Gene3D" id="3.40.366.10">
    <property type="entry name" value="Malonyl-Coenzyme A Acyl Carrier Protein, domain 2"/>
    <property type="match status" value="1"/>
</dbReference>
<evidence type="ECO:0000259" key="4">
    <source>
        <dbReference type="PROSITE" id="PS50075"/>
    </source>
</evidence>
<dbReference type="Gene3D" id="3.40.50.720">
    <property type="entry name" value="NAD(P)-binding Rossmann-like Domain"/>
    <property type="match status" value="1"/>
</dbReference>
<dbReference type="Gene3D" id="6.10.140.1830">
    <property type="match status" value="1"/>
</dbReference>
<dbReference type="PROSITE" id="PS50075">
    <property type="entry name" value="CARRIER"/>
    <property type="match status" value="1"/>
</dbReference>
<dbReference type="RefSeq" id="WP_378293507.1">
    <property type="nucleotide sequence ID" value="NZ_JBHSON010000209.1"/>
</dbReference>
<dbReference type="PANTHER" id="PTHR43775">
    <property type="entry name" value="FATTY ACID SYNTHASE"/>
    <property type="match status" value="1"/>
</dbReference>
<dbReference type="Gene3D" id="3.40.47.10">
    <property type="match status" value="1"/>
</dbReference>
<dbReference type="SMART" id="SM01294">
    <property type="entry name" value="PKS_PP_betabranch"/>
    <property type="match status" value="1"/>
</dbReference>
<dbReference type="Pfam" id="PF08659">
    <property type="entry name" value="KR"/>
    <property type="match status" value="1"/>
</dbReference>
<dbReference type="Gene3D" id="1.10.1200.10">
    <property type="entry name" value="ACP-like"/>
    <property type="match status" value="1"/>
</dbReference>
<dbReference type="InterPro" id="IPR014030">
    <property type="entry name" value="Ketoacyl_synth_N"/>
</dbReference>
<dbReference type="InterPro" id="IPR050091">
    <property type="entry name" value="PKS_NRPS_Biosynth_Enz"/>
</dbReference>
<dbReference type="Pfam" id="PF00698">
    <property type="entry name" value="Acyl_transf_1"/>
    <property type="match status" value="1"/>
</dbReference>
<dbReference type="InterPro" id="IPR036291">
    <property type="entry name" value="NAD(P)-bd_dom_sf"/>
</dbReference>
<accession>A0ABW1AKG9</accession>
<dbReference type="InterPro" id="IPR009081">
    <property type="entry name" value="PP-bd_ACP"/>
</dbReference>
<evidence type="ECO:0000313" key="6">
    <source>
        <dbReference type="EMBL" id="MFC5754935.1"/>
    </source>
</evidence>
<name>A0ABW1AKG9_9ACTN</name>
<dbReference type="Pfam" id="PF00550">
    <property type="entry name" value="PP-binding"/>
    <property type="match status" value="1"/>
</dbReference>
<dbReference type="InterPro" id="IPR016035">
    <property type="entry name" value="Acyl_Trfase/lysoPLipase"/>
</dbReference>
<keyword evidence="2" id="KW-0597">Phosphoprotein</keyword>
<organism evidence="6 7">
    <name type="scientific">Actinomadura rugatobispora</name>
    <dbReference type="NCBI Taxonomy" id="1994"/>
    <lineage>
        <taxon>Bacteria</taxon>
        <taxon>Bacillati</taxon>
        <taxon>Actinomycetota</taxon>
        <taxon>Actinomycetes</taxon>
        <taxon>Streptosporangiales</taxon>
        <taxon>Thermomonosporaceae</taxon>
        <taxon>Actinomadura</taxon>
    </lineage>
</organism>
<dbReference type="SUPFAM" id="SSF53901">
    <property type="entry name" value="Thiolase-like"/>
    <property type="match status" value="1"/>
</dbReference>
<comment type="caution">
    <text evidence="6">The sequence shown here is derived from an EMBL/GenBank/DDBJ whole genome shotgun (WGS) entry which is preliminary data.</text>
</comment>
<gene>
    <name evidence="6" type="ORF">ACFPZN_55800</name>
</gene>
<dbReference type="Pfam" id="PF00109">
    <property type="entry name" value="ketoacyl-synt"/>
    <property type="match status" value="1"/>
</dbReference>
<evidence type="ECO:0000313" key="7">
    <source>
        <dbReference type="Proteomes" id="UP001596074"/>
    </source>
</evidence>
<sequence>MRNLREKVRFHDAVRNLVAEGFRCFVEVSSHPVLTPGIEAACENAEVTASVVGTLRRDDGGAARLLRSLGEAWTAGLPVTWPITPGQPIDLPTYAFQRTPYWLKDTSPQRAGDGGGLDETFWSAVEDADVDALAAGLGADPSVVQDLLPGLAAWRGRLAAESEADAWRYAVEWHPLGTGSGSGRLSGTWLVVRHEAGADAQAEETVIDALARAGARVAELDAAGLDRAALAARLTELGEAVRGVVSLQAWRADDGPVPAAPGVTGTLLLIQALGDAGVGAPLWCVTRGAMRTGPGDPVAHPAQAQVWGLGRVVALEHPERWGGLADLPARVDERAADLLAGLLAGAHDEDQAAIRETGVHGRRLVPAGLGAAPAAPAWRTSGTALVTGGTGALGTLLATWLVLRGAEHVVLTSRRGPQADGAAELRDRLRELGATCAVVACDVTDRAALAEVIAAQTADHPLRTVVHAAAALEIDSLAATTPAEFERMMSAKVAGAVHLDELTADLELDAFVLFSSVAGAWGSGQHAAYGAANAHLDALAQHRRARGLPALSVAWGVWSTPGMWDGAMIVEGLVVGERQTRHGLPPMDPDVALAALHRALDRAETTPLIADVKWENFVPLFTMARPSRLLSTVPAAQRVLRAGAERPAAASALHRRLAAVPPEARERMVLDLVRTHVAAVLGYSGGDEVDRRRAFQDIGFTSLSAVELRNRLNEVTGLRLPVTVIYDHSSAEDLARHLLGEVLRPEAAEPDRARPAAVTDEPVAIVAMACRYPGGITSPERMWEAVSAGRDAISGFPPDRGWNLDDLFHPDPEHPGTSHVRHAGFLHDAGDFDAGLFGISPREALAMDPQQRLLLEISWETFERAGIDPLSLKGSQTGTFIGANPAPQGGGGGEIAAELEAHMMTGNLPSVLSGRVSYVFGLEGPAVTVDTACSSSLVGLHLAAQSLRSGECDLALAGGVMVMASPAGFVGFSRQGGLASDGRCKSFAAAADGMGFGEGVGLVLLERLSDAERNGRRILGIVRGSAVNQDGASNGLTA</sequence>
<dbReference type="PROSITE" id="PS52004">
    <property type="entry name" value="KS3_2"/>
    <property type="match status" value="1"/>
</dbReference>
<feature type="domain" description="Carrier" evidence="4">
    <location>
        <begin position="667"/>
        <end position="742"/>
    </location>
</feature>
<keyword evidence="1" id="KW-0596">Phosphopantetheine</keyword>
<dbReference type="InterPro" id="IPR014043">
    <property type="entry name" value="Acyl_transferase_dom"/>
</dbReference>
<dbReference type="InterPro" id="IPR057326">
    <property type="entry name" value="KR_dom"/>
</dbReference>
<evidence type="ECO:0000256" key="1">
    <source>
        <dbReference type="ARBA" id="ARBA00022450"/>
    </source>
</evidence>
<dbReference type="Pfam" id="PF18369">
    <property type="entry name" value="PKS_DE"/>
    <property type="match status" value="1"/>
</dbReference>
<proteinExistence type="predicted"/>
<dbReference type="CDD" id="cd08952">
    <property type="entry name" value="KR_1_SDR_x"/>
    <property type="match status" value="1"/>
</dbReference>
<keyword evidence="7" id="KW-1185">Reference proteome</keyword>
<dbReference type="InterPro" id="IPR041618">
    <property type="entry name" value="PKS_DE"/>
</dbReference>
<dbReference type="InterPro" id="IPR001227">
    <property type="entry name" value="Ac_transferase_dom_sf"/>
</dbReference>
<dbReference type="Gene3D" id="3.30.70.3290">
    <property type="match status" value="1"/>
</dbReference>
<dbReference type="SMART" id="SM00823">
    <property type="entry name" value="PKS_PP"/>
    <property type="match status" value="1"/>
</dbReference>
<dbReference type="InterPro" id="IPR016039">
    <property type="entry name" value="Thiolase-like"/>
</dbReference>
<dbReference type="InterPro" id="IPR018201">
    <property type="entry name" value="Ketoacyl_synth_AS"/>
</dbReference>
<feature type="non-terminal residue" evidence="6">
    <location>
        <position position="1038"/>
    </location>
</feature>
<dbReference type="Proteomes" id="UP001596074">
    <property type="component" value="Unassembled WGS sequence"/>
</dbReference>
<evidence type="ECO:0000256" key="3">
    <source>
        <dbReference type="ARBA" id="ARBA00022679"/>
    </source>
</evidence>
<protein>
    <submittedName>
        <fullName evidence="6">SDR family NAD(P)-dependent oxidoreductase</fullName>
    </submittedName>
</protein>
<dbReference type="SUPFAM" id="SSF52151">
    <property type="entry name" value="FabD/lysophospholipase-like"/>
    <property type="match status" value="1"/>
</dbReference>
<dbReference type="CDD" id="cd00833">
    <property type="entry name" value="PKS"/>
    <property type="match status" value="1"/>
</dbReference>
<dbReference type="EMBL" id="JBHSON010000209">
    <property type="protein sequence ID" value="MFC5754935.1"/>
    <property type="molecule type" value="Genomic_DNA"/>
</dbReference>
<dbReference type="InterPro" id="IPR020841">
    <property type="entry name" value="PKS_Beta-ketoAc_synthase_dom"/>
</dbReference>
<dbReference type="SMART" id="SM00822">
    <property type="entry name" value="PKS_KR"/>
    <property type="match status" value="1"/>
</dbReference>